<keyword evidence="5" id="KW-0675">Receptor</keyword>
<proteinExistence type="inferred from homology"/>
<keyword evidence="2" id="KW-0472">Membrane</keyword>
<accession>A0A090QLD8</accession>
<evidence type="ECO:0000256" key="2">
    <source>
        <dbReference type="PROSITE-ProRule" id="PRU01360"/>
    </source>
</evidence>
<reference evidence="5 6" key="1">
    <citation type="journal article" date="2014" name="Genome Announc.">
        <title>Draft Genome Sequences of Two Vibrionaceae Species, Vibrio ponticus C121 and Photobacterium aphoticum C119, Isolated as Coral Reef Microbiota.</title>
        <authorList>
            <person name="Al-saari N."/>
            <person name="Meirelles P.M."/>
            <person name="Mino S."/>
            <person name="Suda W."/>
            <person name="Oshima K."/>
            <person name="Hattori M."/>
            <person name="Ohkuma M."/>
            <person name="Thompson F.L."/>
            <person name="Gomez-Gil B."/>
            <person name="Sawabe T."/>
            <person name="Sawabe T."/>
        </authorList>
    </citation>
    <scope>NUCLEOTIDE SEQUENCE [LARGE SCALE GENOMIC DNA]</scope>
    <source>
        <strain evidence="5 6">JCM 19237</strain>
    </source>
</reference>
<sequence>MKTTRCIKPSVLATAILFALSADALAQEHTLDEVVVTATRTNSQLEDTAASVAVVTDKDIEEEMITGLDDLFDYTPGVSVQTNARQGVQSINIRGIEGNRIKVLVDGVSQGNQFDTGNNFINSARVEVDTDMIKAVEVVKGAASSLHGSDAIGGIVAFETKDPSDFLKGREWGGHAKFNYSSDDNTFSESVAVANQTGGLESLVGYTREMATKLITLVIRRMPIPAWITYWSNCRTNLMMRIV</sequence>
<organism evidence="5 6">
    <name type="scientific">Photobacterium aphoticum</name>
    <dbReference type="NCBI Taxonomy" id="754436"/>
    <lineage>
        <taxon>Bacteria</taxon>
        <taxon>Pseudomonadati</taxon>
        <taxon>Pseudomonadota</taxon>
        <taxon>Gammaproteobacteria</taxon>
        <taxon>Vibrionales</taxon>
        <taxon>Vibrionaceae</taxon>
        <taxon>Photobacterium</taxon>
    </lineage>
</organism>
<dbReference type="InterPro" id="IPR012910">
    <property type="entry name" value="Plug_dom"/>
</dbReference>
<comment type="similarity">
    <text evidence="2">Belongs to the TonB-dependent receptor family.</text>
</comment>
<dbReference type="AlphaFoldDB" id="A0A090QLD8"/>
<feature type="domain" description="TonB-dependent receptor plug" evidence="4">
    <location>
        <begin position="45"/>
        <end position="155"/>
    </location>
</feature>
<evidence type="ECO:0000313" key="5">
    <source>
        <dbReference type="EMBL" id="GAL02629.1"/>
    </source>
</evidence>
<keyword evidence="2" id="KW-0812">Transmembrane</keyword>
<name>A0A090QLD8_9GAMM</name>
<evidence type="ECO:0000313" key="6">
    <source>
        <dbReference type="Proteomes" id="UP000029227"/>
    </source>
</evidence>
<dbReference type="Proteomes" id="UP000029227">
    <property type="component" value="Unassembled WGS sequence"/>
</dbReference>
<dbReference type="eggNOG" id="COG4771">
    <property type="taxonomic scope" value="Bacteria"/>
</dbReference>
<protein>
    <submittedName>
        <fullName evidence="5">TonB-dependent heme and hemoglobin receptor HutA</fullName>
    </submittedName>
</protein>
<evidence type="ECO:0000256" key="1">
    <source>
        <dbReference type="ARBA" id="ARBA00022729"/>
    </source>
</evidence>
<comment type="caution">
    <text evidence="5">The sequence shown here is derived from an EMBL/GenBank/DDBJ whole genome shotgun (WGS) entry which is preliminary data.</text>
</comment>
<dbReference type="InterPro" id="IPR037066">
    <property type="entry name" value="Plug_dom_sf"/>
</dbReference>
<dbReference type="Pfam" id="PF07715">
    <property type="entry name" value="Plug"/>
    <property type="match status" value="1"/>
</dbReference>
<evidence type="ECO:0000256" key="3">
    <source>
        <dbReference type="SAM" id="SignalP"/>
    </source>
</evidence>
<evidence type="ECO:0000259" key="4">
    <source>
        <dbReference type="Pfam" id="PF07715"/>
    </source>
</evidence>
<keyword evidence="2" id="KW-1134">Transmembrane beta strand</keyword>
<comment type="subcellular location">
    <subcellularLocation>
        <location evidence="2">Cell outer membrane</location>
        <topology evidence="2">Multi-pass membrane protein</topology>
    </subcellularLocation>
</comment>
<feature type="signal peptide" evidence="3">
    <location>
        <begin position="1"/>
        <end position="26"/>
    </location>
</feature>
<dbReference type="Gene3D" id="2.170.130.10">
    <property type="entry name" value="TonB-dependent receptor, plug domain"/>
    <property type="match status" value="1"/>
</dbReference>
<dbReference type="InterPro" id="IPR039426">
    <property type="entry name" value="TonB-dep_rcpt-like"/>
</dbReference>
<dbReference type="EMBL" id="BBMN01000001">
    <property type="protein sequence ID" value="GAL02629.1"/>
    <property type="molecule type" value="Genomic_DNA"/>
</dbReference>
<dbReference type="GO" id="GO:0044718">
    <property type="term" value="P:siderophore transmembrane transport"/>
    <property type="evidence" value="ECO:0007669"/>
    <property type="project" value="TreeGrafter"/>
</dbReference>
<dbReference type="GO" id="GO:0009279">
    <property type="term" value="C:cell outer membrane"/>
    <property type="evidence" value="ECO:0007669"/>
    <property type="project" value="UniProtKB-SubCell"/>
</dbReference>
<dbReference type="STRING" id="754436.JCM19237_5522"/>
<keyword evidence="1 3" id="KW-0732">Signal</keyword>
<dbReference type="PANTHER" id="PTHR30069:SF29">
    <property type="entry name" value="HEMOGLOBIN AND HEMOGLOBIN-HAPTOGLOBIN-BINDING PROTEIN 1-RELATED"/>
    <property type="match status" value="1"/>
</dbReference>
<keyword evidence="2" id="KW-0998">Cell outer membrane</keyword>
<gene>
    <name evidence="5" type="ORF">JCM19237_5522</name>
</gene>
<dbReference type="PROSITE" id="PS52016">
    <property type="entry name" value="TONB_DEPENDENT_REC_3"/>
    <property type="match status" value="1"/>
</dbReference>
<feature type="chain" id="PRO_5001863448" evidence="3">
    <location>
        <begin position="27"/>
        <end position="243"/>
    </location>
</feature>
<keyword evidence="2" id="KW-0813">Transport</keyword>
<dbReference type="GO" id="GO:0015344">
    <property type="term" value="F:siderophore uptake transmembrane transporter activity"/>
    <property type="evidence" value="ECO:0007669"/>
    <property type="project" value="TreeGrafter"/>
</dbReference>
<dbReference type="PANTHER" id="PTHR30069">
    <property type="entry name" value="TONB-DEPENDENT OUTER MEMBRANE RECEPTOR"/>
    <property type="match status" value="1"/>
</dbReference>
<dbReference type="SUPFAM" id="SSF56935">
    <property type="entry name" value="Porins"/>
    <property type="match status" value="1"/>
</dbReference>